<gene>
    <name evidence="1" type="ORF">SAMN05421818_1035</name>
</gene>
<dbReference type="AlphaFoldDB" id="A0A1G8BX69"/>
<evidence type="ECO:0000313" key="2">
    <source>
        <dbReference type="Proteomes" id="UP000243588"/>
    </source>
</evidence>
<dbReference type="Proteomes" id="UP000243588">
    <property type="component" value="Unassembled WGS sequence"/>
</dbReference>
<reference evidence="2" key="1">
    <citation type="submission" date="2016-10" db="EMBL/GenBank/DDBJ databases">
        <authorList>
            <person name="Varghese N."/>
            <person name="Submissions S."/>
        </authorList>
    </citation>
    <scope>NUCLEOTIDE SEQUENCE [LARGE SCALE GENOMIC DNA]</scope>
    <source>
        <strain evidence="2">DSM 23313</strain>
    </source>
</reference>
<sequence>MITSLIVLLGISISCGRHHNDKEYEKTHNLDIPKINLDACLETYNEYVNKYPVLFQKALYGDKKALKEYSDLMLSIAKIENKINELSNAHELPYRQFKKYKELKSKLTP</sequence>
<protein>
    <submittedName>
        <fullName evidence="1">Uncharacterized protein</fullName>
    </submittedName>
</protein>
<organism evidence="1 2">
    <name type="scientific">Myroides phaeus</name>
    <dbReference type="NCBI Taxonomy" id="702745"/>
    <lineage>
        <taxon>Bacteria</taxon>
        <taxon>Pseudomonadati</taxon>
        <taxon>Bacteroidota</taxon>
        <taxon>Flavobacteriia</taxon>
        <taxon>Flavobacteriales</taxon>
        <taxon>Flavobacteriaceae</taxon>
        <taxon>Myroides</taxon>
    </lineage>
</organism>
<dbReference type="EMBL" id="FNDQ01000003">
    <property type="protein sequence ID" value="SDH37689.1"/>
    <property type="molecule type" value="Genomic_DNA"/>
</dbReference>
<name>A0A1G8BX69_9FLAO</name>
<dbReference type="STRING" id="702745.SAMN05421818_1035"/>
<keyword evidence="2" id="KW-1185">Reference proteome</keyword>
<evidence type="ECO:0000313" key="1">
    <source>
        <dbReference type="EMBL" id="SDH37689.1"/>
    </source>
</evidence>
<accession>A0A1G8BX69</accession>
<proteinExistence type="predicted"/>